<organism evidence="2 3">
    <name type="scientific">Necator americanus</name>
    <name type="common">Human hookworm</name>
    <dbReference type="NCBI Taxonomy" id="51031"/>
    <lineage>
        <taxon>Eukaryota</taxon>
        <taxon>Metazoa</taxon>
        <taxon>Ecdysozoa</taxon>
        <taxon>Nematoda</taxon>
        <taxon>Chromadorea</taxon>
        <taxon>Rhabditida</taxon>
        <taxon>Rhabditina</taxon>
        <taxon>Rhabditomorpha</taxon>
        <taxon>Strongyloidea</taxon>
        <taxon>Ancylostomatidae</taxon>
        <taxon>Bunostominae</taxon>
        <taxon>Necator</taxon>
    </lineage>
</organism>
<name>A0ABR1BR99_NECAM</name>
<keyword evidence="1" id="KW-0472">Membrane</keyword>
<accession>A0ABR1BR99</accession>
<keyword evidence="3" id="KW-1185">Reference proteome</keyword>
<reference evidence="2 3" key="1">
    <citation type="submission" date="2023-08" db="EMBL/GenBank/DDBJ databases">
        <title>A Necator americanus chromosomal reference genome.</title>
        <authorList>
            <person name="Ilik V."/>
            <person name="Petrzelkova K.J."/>
            <person name="Pardy F."/>
            <person name="Fuh T."/>
            <person name="Niatou-Singa F.S."/>
            <person name="Gouil Q."/>
            <person name="Baker L."/>
            <person name="Ritchie M.E."/>
            <person name="Jex A.R."/>
            <person name="Gazzola D."/>
            <person name="Li H."/>
            <person name="Toshio Fujiwara R."/>
            <person name="Zhan B."/>
            <person name="Aroian R.V."/>
            <person name="Pafco B."/>
            <person name="Schwarz E.M."/>
        </authorList>
    </citation>
    <scope>NUCLEOTIDE SEQUENCE [LARGE SCALE GENOMIC DNA]</scope>
    <source>
        <strain evidence="2 3">Aroian</strain>
        <tissue evidence="2">Whole animal</tissue>
    </source>
</reference>
<evidence type="ECO:0000256" key="1">
    <source>
        <dbReference type="SAM" id="Phobius"/>
    </source>
</evidence>
<comment type="caution">
    <text evidence="2">The sequence shown here is derived from an EMBL/GenBank/DDBJ whole genome shotgun (WGS) entry which is preliminary data.</text>
</comment>
<sequence>MSKVMPCDFECNPSTSGSRIGVLVTMAAKVFGIVSKRFDRRVSLPSFELSAEVGEKSGIPNMPVYQQSSTRRLAFGSTAFDSASKPQKDFYNNNTLVNLSKMFCGIVLLTAFVLVMSRSFGHFLNNDNNSTTDTASFFL</sequence>
<dbReference type="Proteomes" id="UP001303046">
    <property type="component" value="Unassembled WGS sequence"/>
</dbReference>
<protein>
    <submittedName>
        <fullName evidence="2">Uncharacterized protein</fullName>
    </submittedName>
</protein>
<proteinExistence type="predicted"/>
<evidence type="ECO:0000313" key="2">
    <source>
        <dbReference type="EMBL" id="KAK6728938.1"/>
    </source>
</evidence>
<dbReference type="EMBL" id="JAVFWL010000001">
    <property type="protein sequence ID" value="KAK6728938.1"/>
    <property type="molecule type" value="Genomic_DNA"/>
</dbReference>
<keyword evidence="1" id="KW-1133">Transmembrane helix</keyword>
<evidence type="ECO:0000313" key="3">
    <source>
        <dbReference type="Proteomes" id="UP001303046"/>
    </source>
</evidence>
<keyword evidence="1" id="KW-0812">Transmembrane</keyword>
<feature type="transmembrane region" description="Helical" evidence="1">
    <location>
        <begin position="96"/>
        <end position="116"/>
    </location>
</feature>
<gene>
    <name evidence="2" type="primary">Necator_chrI.g2293</name>
    <name evidence="2" type="ORF">RB195_006166</name>
</gene>